<dbReference type="EMBL" id="KZ992449">
    <property type="protein sequence ID" value="RKP10529.1"/>
    <property type="molecule type" value="Genomic_DNA"/>
</dbReference>
<dbReference type="InterPro" id="IPR015267">
    <property type="entry name" value="PPP4R2"/>
</dbReference>
<name>A0A4V1IXC0_9FUNG</name>
<organism evidence="3 4">
    <name type="scientific">Thamnocephalis sphaerospora</name>
    <dbReference type="NCBI Taxonomy" id="78915"/>
    <lineage>
        <taxon>Eukaryota</taxon>
        <taxon>Fungi</taxon>
        <taxon>Fungi incertae sedis</taxon>
        <taxon>Zoopagomycota</taxon>
        <taxon>Zoopagomycotina</taxon>
        <taxon>Zoopagomycetes</taxon>
        <taxon>Zoopagales</taxon>
        <taxon>Sigmoideomycetaceae</taxon>
        <taxon>Thamnocephalis</taxon>
    </lineage>
</organism>
<dbReference type="PANTHER" id="PTHR16487:SF0">
    <property type="entry name" value="PROTEIN PHOSPHATASE 4 REGULATORY SUBUNIT 2-RELATED"/>
    <property type="match status" value="1"/>
</dbReference>
<dbReference type="Pfam" id="PF09184">
    <property type="entry name" value="PPP4R2"/>
    <property type="match status" value="1"/>
</dbReference>
<dbReference type="PANTHER" id="PTHR16487">
    <property type="entry name" value="PPP4R2-RELATED PROTEIN"/>
    <property type="match status" value="1"/>
</dbReference>
<feature type="region of interest" description="Disordered" evidence="2">
    <location>
        <begin position="219"/>
        <end position="299"/>
    </location>
</feature>
<dbReference type="GO" id="GO:0005737">
    <property type="term" value="C:cytoplasm"/>
    <property type="evidence" value="ECO:0007669"/>
    <property type="project" value="TreeGrafter"/>
</dbReference>
<dbReference type="STRING" id="78915.A0A4V1IXC0"/>
<dbReference type="AlphaFoldDB" id="A0A4V1IXC0"/>
<dbReference type="Proteomes" id="UP000271241">
    <property type="component" value="Unassembled WGS sequence"/>
</dbReference>
<comment type="similarity">
    <text evidence="1">Belongs to the PPP4R2 family.</text>
</comment>
<evidence type="ECO:0000256" key="1">
    <source>
        <dbReference type="ARBA" id="ARBA00009207"/>
    </source>
</evidence>
<proteinExistence type="inferred from homology"/>
<evidence type="ECO:0000313" key="3">
    <source>
        <dbReference type="EMBL" id="RKP10529.1"/>
    </source>
</evidence>
<dbReference type="OrthoDB" id="341898at2759"/>
<protein>
    <recommendedName>
        <fullName evidence="5">PPP4R2-domain-containing protein</fullName>
    </recommendedName>
</protein>
<evidence type="ECO:0000313" key="4">
    <source>
        <dbReference type="Proteomes" id="UP000271241"/>
    </source>
</evidence>
<evidence type="ECO:0008006" key="5">
    <source>
        <dbReference type="Google" id="ProtNLM"/>
    </source>
</evidence>
<dbReference type="GO" id="GO:0005634">
    <property type="term" value="C:nucleus"/>
    <property type="evidence" value="ECO:0007669"/>
    <property type="project" value="TreeGrafter"/>
</dbReference>
<accession>A0A4V1IXC0</accession>
<sequence>MRFLDLMTGAIATSFPFVESDVCLQALAAGNVHMDMDWCKLRETIKSRIRSNMRLLTETHKAHSSNAEAANDPEEPADENAGVVEQTAENARAEITNHAVDINEEELQACYDLICDWLDNTCVNNPPFTLQRLAELTIDPSSHYRRPDKYLRAIRRVVFVTSSPADFPPQQDAGDARLADRLAMPFGLCSDDRDDDMIEENAAAAARLAEEGDLDMFASSTASDEDNPENGPNDCTPMDDQEDLPSGGADASDDVQKDTFGVESPTSATTIMRFTEEADEPLDRTDDAMEVAANDDDKE</sequence>
<keyword evidence="4" id="KW-1185">Reference proteome</keyword>
<feature type="region of interest" description="Disordered" evidence="2">
    <location>
        <begin position="60"/>
        <end position="80"/>
    </location>
</feature>
<evidence type="ECO:0000256" key="2">
    <source>
        <dbReference type="SAM" id="MobiDB-lite"/>
    </source>
</evidence>
<dbReference type="GO" id="GO:0019888">
    <property type="term" value="F:protein phosphatase regulator activity"/>
    <property type="evidence" value="ECO:0007669"/>
    <property type="project" value="InterPro"/>
</dbReference>
<reference evidence="4" key="1">
    <citation type="journal article" date="2018" name="Nat. Microbiol.">
        <title>Leveraging single-cell genomics to expand the fungal tree of life.</title>
        <authorList>
            <person name="Ahrendt S.R."/>
            <person name="Quandt C.A."/>
            <person name="Ciobanu D."/>
            <person name="Clum A."/>
            <person name="Salamov A."/>
            <person name="Andreopoulos B."/>
            <person name="Cheng J.F."/>
            <person name="Woyke T."/>
            <person name="Pelin A."/>
            <person name="Henrissat B."/>
            <person name="Reynolds N.K."/>
            <person name="Benny G.L."/>
            <person name="Smith M.E."/>
            <person name="James T.Y."/>
            <person name="Grigoriev I.V."/>
        </authorList>
    </citation>
    <scope>NUCLEOTIDE SEQUENCE [LARGE SCALE GENOMIC DNA]</scope>
    <source>
        <strain evidence="4">RSA 1356</strain>
    </source>
</reference>
<gene>
    <name evidence="3" type="ORF">THASP1DRAFT_21800</name>
</gene>
<dbReference type="GO" id="GO:0030289">
    <property type="term" value="C:protein phosphatase 4 complex"/>
    <property type="evidence" value="ECO:0007669"/>
    <property type="project" value="InterPro"/>
</dbReference>